<feature type="domain" description="ABC transmembrane type-1" evidence="8">
    <location>
        <begin position="62"/>
        <end position="234"/>
    </location>
</feature>
<evidence type="ECO:0000256" key="5">
    <source>
        <dbReference type="ARBA" id="ARBA00022989"/>
    </source>
</evidence>
<evidence type="ECO:0000256" key="1">
    <source>
        <dbReference type="ARBA" id="ARBA00004651"/>
    </source>
</evidence>
<evidence type="ECO:0000256" key="3">
    <source>
        <dbReference type="ARBA" id="ARBA00022475"/>
    </source>
</evidence>
<feature type="transmembrane region" description="Helical" evidence="7">
    <location>
        <begin position="9"/>
        <end position="29"/>
    </location>
</feature>
<feature type="transmembrane region" description="Helical" evidence="7">
    <location>
        <begin position="123"/>
        <end position="142"/>
    </location>
</feature>
<feature type="transmembrane region" description="Helical" evidence="7">
    <location>
        <begin position="98"/>
        <end position="117"/>
    </location>
</feature>
<evidence type="ECO:0000313" key="9">
    <source>
        <dbReference type="EMBL" id="SHK35184.1"/>
    </source>
</evidence>
<evidence type="ECO:0000256" key="7">
    <source>
        <dbReference type="RuleBase" id="RU363032"/>
    </source>
</evidence>
<name>A0A1M6RS22_9FIRM</name>
<dbReference type="RefSeq" id="WP_072967859.1">
    <property type="nucleotide sequence ID" value="NZ_FRAJ01000015.1"/>
</dbReference>
<protein>
    <submittedName>
        <fullName evidence="9">NitT/TauT family transport system permease protein</fullName>
    </submittedName>
</protein>
<dbReference type="GO" id="GO:0005886">
    <property type="term" value="C:plasma membrane"/>
    <property type="evidence" value="ECO:0007669"/>
    <property type="project" value="UniProtKB-SubCell"/>
</dbReference>
<evidence type="ECO:0000256" key="4">
    <source>
        <dbReference type="ARBA" id="ARBA00022692"/>
    </source>
</evidence>
<dbReference type="GO" id="GO:0055085">
    <property type="term" value="P:transmembrane transport"/>
    <property type="evidence" value="ECO:0007669"/>
    <property type="project" value="InterPro"/>
</dbReference>
<dbReference type="CDD" id="cd06261">
    <property type="entry name" value="TM_PBP2"/>
    <property type="match status" value="1"/>
</dbReference>
<gene>
    <name evidence="9" type="ORF">SAMN02745883_01861</name>
</gene>
<dbReference type="InterPro" id="IPR035906">
    <property type="entry name" value="MetI-like_sf"/>
</dbReference>
<comment type="subcellular location">
    <subcellularLocation>
        <location evidence="1 7">Cell membrane</location>
        <topology evidence="1 7">Multi-pass membrane protein</topology>
    </subcellularLocation>
</comment>
<dbReference type="STRING" id="1121266.SAMN02745883_01861"/>
<sequence>MNSILKDRLYLLISIAVLIMLWKFLSLIIDSEIMLPSPEKTLIELISIIKQKTFLRAVFNTIFRSLTGFFISLILAVIIGILSGIFKPVHYIFKPIVGIIKSTPSIAIILLSLIWLGSEYTPILVGFLIIFPILYSNIIEGIRNVDEDLIEMANIYKVKKWRIIKEIYFPSILSYLMAGAVTCLGLNLKVVIAAEVLSQSVVSIGEGLQFEKYNLNTAGVFSWVIIAVIISAIFDYSLLKLQNRIEKWK</sequence>
<dbReference type="PANTHER" id="PTHR30151">
    <property type="entry name" value="ALKANE SULFONATE ABC TRANSPORTER-RELATED, MEMBRANE SUBUNIT"/>
    <property type="match status" value="1"/>
</dbReference>
<dbReference type="InterPro" id="IPR000515">
    <property type="entry name" value="MetI-like"/>
</dbReference>
<feature type="transmembrane region" description="Helical" evidence="7">
    <location>
        <begin position="62"/>
        <end position="86"/>
    </location>
</feature>
<keyword evidence="10" id="KW-1185">Reference proteome</keyword>
<keyword evidence="2 7" id="KW-0813">Transport</keyword>
<dbReference type="EMBL" id="FRAJ01000015">
    <property type="protein sequence ID" value="SHK35184.1"/>
    <property type="molecule type" value="Genomic_DNA"/>
</dbReference>
<proteinExistence type="inferred from homology"/>
<keyword evidence="3" id="KW-1003">Cell membrane</keyword>
<dbReference type="PROSITE" id="PS50928">
    <property type="entry name" value="ABC_TM1"/>
    <property type="match status" value="1"/>
</dbReference>
<keyword evidence="6 7" id="KW-0472">Membrane</keyword>
<dbReference type="Gene3D" id="1.10.3720.10">
    <property type="entry name" value="MetI-like"/>
    <property type="match status" value="1"/>
</dbReference>
<organism evidence="9 10">
    <name type="scientific">Caminicella sporogenes DSM 14501</name>
    <dbReference type="NCBI Taxonomy" id="1121266"/>
    <lineage>
        <taxon>Bacteria</taxon>
        <taxon>Bacillati</taxon>
        <taxon>Bacillota</taxon>
        <taxon>Clostridia</taxon>
        <taxon>Peptostreptococcales</taxon>
        <taxon>Caminicellaceae</taxon>
        <taxon>Caminicella</taxon>
    </lineage>
</organism>
<dbReference type="Proteomes" id="UP000184082">
    <property type="component" value="Unassembled WGS sequence"/>
</dbReference>
<evidence type="ECO:0000256" key="6">
    <source>
        <dbReference type="ARBA" id="ARBA00023136"/>
    </source>
</evidence>
<feature type="transmembrane region" description="Helical" evidence="7">
    <location>
        <begin position="167"/>
        <end position="188"/>
    </location>
</feature>
<dbReference type="SUPFAM" id="SSF161098">
    <property type="entry name" value="MetI-like"/>
    <property type="match status" value="1"/>
</dbReference>
<dbReference type="PANTHER" id="PTHR30151:SF0">
    <property type="entry name" value="ABC TRANSPORTER PERMEASE PROTEIN MJ0413-RELATED"/>
    <property type="match status" value="1"/>
</dbReference>
<evidence type="ECO:0000313" key="10">
    <source>
        <dbReference type="Proteomes" id="UP000184082"/>
    </source>
</evidence>
<dbReference type="Pfam" id="PF00528">
    <property type="entry name" value="BPD_transp_1"/>
    <property type="match status" value="1"/>
</dbReference>
<feature type="transmembrane region" description="Helical" evidence="7">
    <location>
        <begin position="220"/>
        <end position="239"/>
    </location>
</feature>
<dbReference type="AlphaFoldDB" id="A0A1M6RS22"/>
<keyword evidence="4 7" id="KW-0812">Transmembrane</keyword>
<reference evidence="9 10" key="1">
    <citation type="submission" date="2016-11" db="EMBL/GenBank/DDBJ databases">
        <authorList>
            <person name="Jaros S."/>
            <person name="Januszkiewicz K."/>
            <person name="Wedrychowicz H."/>
        </authorList>
    </citation>
    <scope>NUCLEOTIDE SEQUENCE [LARGE SCALE GENOMIC DNA]</scope>
    <source>
        <strain evidence="9 10">DSM 14501</strain>
    </source>
</reference>
<evidence type="ECO:0000256" key="2">
    <source>
        <dbReference type="ARBA" id="ARBA00022448"/>
    </source>
</evidence>
<comment type="similarity">
    <text evidence="7">Belongs to the binding-protein-dependent transport system permease family.</text>
</comment>
<evidence type="ECO:0000259" key="8">
    <source>
        <dbReference type="PROSITE" id="PS50928"/>
    </source>
</evidence>
<accession>A0A1M6RS22</accession>
<keyword evidence="5 7" id="KW-1133">Transmembrane helix</keyword>